<dbReference type="EMBL" id="WTYZ01000001">
    <property type="protein sequence ID" value="MXO83766.1"/>
    <property type="molecule type" value="Genomic_DNA"/>
</dbReference>
<dbReference type="OrthoDB" id="7410166at2"/>
<organism evidence="1 2">
    <name type="scientific">Pontixanthobacter aestiaquae</name>
    <dbReference type="NCBI Taxonomy" id="1509367"/>
    <lineage>
        <taxon>Bacteria</taxon>
        <taxon>Pseudomonadati</taxon>
        <taxon>Pseudomonadota</taxon>
        <taxon>Alphaproteobacteria</taxon>
        <taxon>Sphingomonadales</taxon>
        <taxon>Erythrobacteraceae</taxon>
        <taxon>Pontixanthobacter</taxon>
    </lineage>
</organism>
<proteinExistence type="predicted"/>
<keyword evidence="2" id="KW-1185">Reference proteome</keyword>
<dbReference type="Proteomes" id="UP000460290">
    <property type="component" value="Unassembled WGS sequence"/>
</dbReference>
<reference evidence="1 2" key="1">
    <citation type="submission" date="2019-12" db="EMBL/GenBank/DDBJ databases">
        <title>Genomic-based taxomic classification of the family Erythrobacteraceae.</title>
        <authorList>
            <person name="Xu L."/>
        </authorList>
    </citation>
    <scope>NUCLEOTIDE SEQUENCE [LARGE SCALE GENOMIC DNA]</scope>
    <source>
        <strain evidence="1 2">KCTC 42006</strain>
    </source>
</reference>
<dbReference type="RefSeq" id="WP_160614091.1">
    <property type="nucleotide sequence ID" value="NZ_JAUFQM010000001.1"/>
</dbReference>
<comment type="caution">
    <text evidence="1">The sequence shown here is derived from an EMBL/GenBank/DDBJ whole genome shotgun (WGS) entry which is preliminary data.</text>
</comment>
<dbReference type="AlphaFoldDB" id="A0A844Z996"/>
<sequence>MIEIVPVMLFILGWHPDKPGKIDLQRPEIVFTDMAECETAGKTIADRMTKAAADNSGTRYQFRCVTFPDRLEFDKAYRDMQDKTQ</sequence>
<gene>
    <name evidence="1" type="ORF">GRI35_10365</name>
</gene>
<accession>A0A844Z996</accession>
<evidence type="ECO:0000313" key="2">
    <source>
        <dbReference type="Proteomes" id="UP000460290"/>
    </source>
</evidence>
<protein>
    <submittedName>
        <fullName evidence="1">Uncharacterized protein</fullName>
    </submittedName>
</protein>
<name>A0A844Z996_9SPHN</name>
<evidence type="ECO:0000313" key="1">
    <source>
        <dbReference type="EMBL" id="MXO83766.1"/>
    </source>
</evidence>